<dbReference type="PIRSF" id="PIRSF019455">
    <property type="entry name" value="CopR_AtkY"/>
    <property type="match status" value="1"/>
</dbReference>
<dbReference type="InterPro" id="IPR005650">
    <property type="entry name" value="BlaI_family"/>
</dbReference>
<dbReference type="InterPro" id="IPR036390">
    <property type="entry name" value="WH_DNA-bd_sf"/>
</dbReference>
<name>A0A3A5L5A2_9GAMM</name>
<keyword evidence="2" id="KW-0805">Transcription regulation</keyword>
<dbReference type="Gene3D" id="1.10.10.10">
    <property type="entry name" value="Winged helix-like DNA-binding domain superfamily/Winged helix DNA-binding domain"/>
    <property type="match status" value="1"/>
</dbReference>
<dbReference type="EMBL" id="QZWB01000026">
    <property type="protein sequence ID" value="RJT43339.1"/>
    <property type="molecule type" value="Genomic_DNA"/>
</dbReference>
<evidence type="ECO:0000256" key="3">
    <source>
        <dbReference type="ARBA" id="ARBA00023125"/>
    </source>
</evidence>
<evidence type="ECO:0000256" key="4">
    <source>
        <dbReference type="ARBA" id="ARBA00023163"/>
    </source>
</evidence>
<keyword evidence="4" id="KW-0804">Transcription</keyword>
<gene>
    <name evidence="5" type="ORF">D6J04_14430</name>
</gene>
<dbReference type="AlphaFoldDB" id="A0A3A5L5A2"/>
<evidence type="ECO:0000313" key="5">
    <source>
        <dbReference type="EMBL" id="RJT43339.1"/>
    </source>
</evidence>
<dbReference type="SUPFAM" id="SSF46785">
    <property type="entry name" value="Winged helix' DNA-binding domain"/>
    <property type="match status" value="1"/>
</dbReference>
<accession>A0A3A5L5A2</accession>
<comment type="caution">
    <text evidence="5">The sequence shown here is derived from an EMBL/GenBank/DDBJ whole genome shotgun (WGS) entry which is preliminary data.</text>
</comment>
<dbReference type="InterPro" id="IPR036388">
    <property type="entry name" value="WH-like_DNA-bd_sf"/>
</dbReference>
<keyword evidence="3" id="KW-0238">DNA-binding</keyword>
<organism evidence="5 6">
    <name type="scientific">Legionella taurinensis</name>
    <dbReference type="NCBI Taxonomy" id="70611"/>
    <lineage>
        <taxon>Bacteria</taxon>
        <taxon>Pseudomonadati</taxon>
        <taxon>Pseudomonadota</taxon>
        <taxon>Gammaproteobacteria</taxon>
        <taxon>Legionellales</taxon>
        <taxon>Legionellaceae</taxon>
        <taxon>Legionella</taxon>
    </lineage>
</organism>
<protein>
    <submittedName>
        <fullName evidence="5">BlaI/MecI/CopY family transcriptional regulator</fullName>
    </submittedName>
</protein>
<dbReference type="RefSeq" id="WP_115300329.1">
    <property type="nucleotide sequence ID" value="NZ_CAAAIR010000020.1"/>
</dbReference>
<proteinExistence type="inferred from homology"/>
<evidence type="ECO:0000256" key="2">
    <source>
        <dbReference type="ARBA" id="ARBA00023015"/>
    </source>
</evidence>
<dbReference type="GO" id="GO:0045892">
    <property type="term" value="P:negative regulation of DNA-templated transcription"/>
    <property type="evidence" value="ECO:0007669"/>
    <property type="project" value="InterPro"/>
</dbReference>
<dbReference type="Proteomes" id="UP000270757">
    <property type="component" value="Unassembled WGS sequence"/>
</dbReference>
<evidence type="ECO:0000313" key="6">
    <source>
        <dbReference type="Proteomes" id="UP000270757"/>
    </source>
</evidence>
<sequence>MPNKPIISSSDRLLTEVEFELMTIIWGLNKVTIKEVHSHLPKERNLAYTTVATVVKVLEQKGFLACQKDSFAHVFLPLVSKEDYANTSIEHVLTHNFDGNPVALLQRLLCAKKLRQDEIQSIEDALKKLTPVSE</sequence>
<dbReference type="GeneID" id="48946299"/>
<dbReference type="Pfam" id="PF03965">
    <property type="entry name" value="Penicillinase_R"/>
    <property type="match status" value="1"/>
</dbReference>
<comment type="similarity">
    <text evidence="1">Belongs to the BlaI transcriptional regulatory family.</text>
</comment>
<dbReference type="GO" id="GO:0003677">
    <property type="term" value="F:DNA binding"/>
    <property type="evidence" value="ECO:0007669"/>
    <property type="project" value="UniProtKB-KW"/>
</dbReference>
<reference evidence="5 6" key="1">
    <citation type="submission" date="2018-09" db="EMBL/GenBank/DDBJ databases">
        <title>Draft genome sequences of Legionella taurinensis isolated from water samples.</title>
        <authorList>
            <person name="Chakeri A."/>
            <person name="Allerberger F."/>
            <person name="Kundi M."/>
            <person name="Ruppitsch W."/>
            <person name="Schmid D."/>
        </authorList>
    </citation>
    <scope>NUCLEOTIDE SEQUENCE [LARGE SCALE GENOMIC DNA]</scope>
    <source>
        <strain evidence="5 6">4570-18-6</strain>
    </source>
</reference>
<evidence type="ECO:0000256" key="1">
    <source>
        <dbReference type="ARBA" id="ARBA00011046"/>
    </source>
</evidence>